<keyword evidence="2" id="KW-0472">Membrane</keyword>
<accession>A0A3D3R8U8</accession>
<dbReference type="PROSITE" id="PS50005">
    <property type="entry name" value="TPR"/>
    <property type="match status" value="1"/>
</dbReference>
<gene>
    <name evidence="3" type="ORF">DIT97_20350</name>
</gene>
<feature type="transmembrane region" description="Helical" evidence="2">
    <location>
        <begin position="133"/>
        <end position="149"/>
    </location>
</feature>
<dbReference type="InterPro" id="IPR011990">
    <property type="entry name" value="TPR-like_helical_dom_sf"/>
</dbReference>
<evidence type="ECO:0000256" key="2">
    <source>
        <dbReference type="SAM" id="Phobius"/>
    </source>
</evidence>
<dbReference type="InterPro" id="IPR019734">
    <property type="entry name" value="TPR_rpt"/>
</dbReference>
<reference evidence="3 4" key="1">
    <citation type="journal article" date="2018" name="Nat. Biotechnol.">
        <title>A standardized bacterial taxonomy based on genome phylogeny substantially revises the tree of life.</title>
        <authorList>
            <person name="Parks D.H."/>
            <person name="Chuvochina M."/>
            <person name="Waite D.W."/>
            <person name="Rinke C."/>
            <person name="Skarshewski A."/>
            <person name="Chaumeil P.A."/>
            <person name="Hugenholtz P."/>
        </authorList>
    </citation>
    <scope>NUCLEOTIDE SEQUENCE [LARGE SCALE GENOMIC DNA]</scope>
    <source>
        <strain evidence="3">UBA9375</strain>
    </source>
</reference>
<comment type="caution">
    <text evidence="3">The sequence shown here is derived from an EMBL/GenBank/DDBJ whole genome shotgun (WGS) entry which is preliminary data.</text>
</comment>
<evidence type="ECO:0000256" key="1">
    <source>
        <dbReference type="PROSITE-ProRule" id="PRU00339"/>
    </source>
</evidence>
<protein>
    <submittedName>
        <fullName evidence="3">Uncharacterized protein</fullName>
    </submittedName>
</protein>
<sequence>MKRQKGSLDTTLAADVEIKNTVNVTPDRSPIILLAIILACLTGWWVSTVRDAESLSLPYLRVDIAIVCFVCMLPLVILSSDWLFRVFSHHSPPLFKLVQIIFYTGAAGILIMALTSSHPNGTLSRYDAWESMILRPVLAFWLMMTLCLIEGQISKRGKTSESNSKQGFLIWGPALMTAVLVPAIYIQSRVDEIVTTVEESLGSGRLGDARRLTREVCVLAPWQKIGDLPAGDLARDLDRSCYEIERNLGFMQLEPVGSEEAAYQQARLLTILGKGEAAIRLLAPWKDQKTVSPLTCQLLGNIYQQQEQWGESERWYQKSLNAWKRLPHSEQQQAGIVSAWKGIAFAERKRGNYEEAESAYLSALSLAPTADQHYLLAQFYEDTQQTSKAREHALQAMALNADRYGKSGQKLITSLQQQHFGCLNVWRGNSL</sequence>
<dbReference type="AlphaFoldDB" id="A0A3D3R8U8"/>
<evidence type="ECO:0000313" key="3">
    <source>
        <dbReference type="EMBL" id="HCO25253.1"/>
    </source>
</evidence>
<dbReference type="Pfam" id="PF13424">
    <property type="entry name" value="TPR_12"/>
    <property type="match status" value="1"/>
</dbReference>
<feature type="transmembrane region" description="Helical" evidence="2">
    <location>
        <begin position="59"/>
        <end position="82"/>
    </location>
</feature>
<keyword evidence="2" id="KW-0812">Transmembrane</keyword>
<dbReference type="Gene3D" id="1.25.40.10">
    <property type="entry name" value="Tetratricopeptide repeat domain"/>
    <property type="match status" value="1"/>
</dbReference>
<evidence type="ECO:0000313" key="4">
    <source>
        <dbReference type="Proteomes" id="UP000263642"/>
    </source>
</evidence>
<proteinExistence type="predicted"/>
<dbReference type="SMART" id="SM00028">
    <property type="entry name" value="TPR"/>
    <property type="match status" value="3"/>
</dbReference>
<dbReference type="Proteomes" id="UP000263642">
    <property type="component" value="Unassembled WGS sequence"/>
</dbReference>
<feature type="transmembrane region" description="Helical" evidence="2">
    <location>
        <begin position="169"/>
        <end position="186"/>
    </location>
</feature>
<feature type="repeat" description="TPR" evidence="1">
    <location>
        <begin position="337"/>
        <end position="370"/>
    </location>
</feature>
<feature type="transmembrane region" description="Helical" evidence="2">
    <location>
        <begin position="29"/>
        <end position="47"/>
    </location>
</feature>
<name>A0A3D3R8U8_9PLAN</name>
<keyword evidence="1" id="KW-0802">TPR repeat</keyword>
<dbReference type="SUPFAM" id="SSF48452">
    <property type="entry name" value="TPR-like"/>
    <property type="match status" value="1"/>
</dbReference>
<keyword evidence="2" id="KW-1133">Transmembrane helix</keyword>
<organism evidence="3 4">
    <name type="scientific">Gimesia maris</name>
    <dbReference type="NCBI Taxonomy" id="122"/>
    <lineage>
        <taxon>Bacteria</taxon>
        <taxon>Pseudomonadati</taxon>
        <taxon>Planctomycetota</taxon>
        <taxon>Planctomycetia</taxon>
        <taxon>Planctomycetales</taxon>
        <taxon>Planctomycetaceae</taxon>
        <taxon>Gimesia</taxon>
    </lineage>
</organism>
<dbReference type="EMBL" id="DQAY01000121">
    <property type="protein sequence ID" value="HCO25253.1"/>
    <property type="molecule type" value="Genomic_DNA"/>
</dbReference>
<feature type="transmembrane region" description="Helical" evidence="2">
    <location>
        <begin position="94"/>
        <end position="113"/>
    </location>
</feature>